<sequence>MNPNKDEDDLRPEYDFDFSKAARGKYYRQYIEGTNVVVLDPDVATAFPNSEAVNDALRAMLRLTEQVSTLTTRSSARLE</sequence>
<organism evidence="1">
    <name type="scientific">Candidatus Kentrum sp. FW</name>
    <dbReference type="NCBI Taxonomy" id="2126338"/>
    <lineage>
        <taxon>Bacteria</taxon>
        <taxon>Pseudomonadati</taxon>
        <taxon>Pseudomonadota</taxon>
        <taxon>Gammaproteobacteria</taxon>
        <taxon>Candidatus Kentrum</taxon>
    </lineage>
</organism>
<proteinExistence type="predicted"/>
<reference evidence="1" key="1">
    <citation type="submission" date="2019-02" db="EMBL/GenBank/DDBJ databases">
        <authorList>
            <person name="Gruber-Vodicka R. H."/>
            <person name="Seah K. B. B."/>
        </authorList>
    </citation>
    <scope>NUCLEOTIDE SEQUENCE</scope>
    <source>
        <strain evidence="1">BECK_BZ15</strain>
    </source>
</reference>
<dbReference type="AlphaFoldDB" id="A0A450RT79"/>
<dbReference type="EMBL" id="CAADEW010000001">
    <property type="protein sequence ID" value="VFJ42300.1"/>
    <property type="molecule type" value="Genomic_DNA"/>
</dbReference>
<evidence type="ECO:0000313" key="1">
    <source>
        <dbReference type="EMBL" id="VFJ42300.1"/>
    </source>
</evidence>
<protein>
    <submittedName>
        <fullName evidence="1">Uncharacterized protein</fullName>
    </submittedName>
</protein>
<accession>A0A450RT79</accession>
<name>A0A450RT79_9GAMM</name>
<gene>
    <name evidence="1" type="ORF">BECKFW1821A_GA0114235_100159</name>
</gene>